<proteinExistence type="predicted"/>
<dbReference type="EMBL" id="LT633345">
    <property type="protein sequence ID" value="SFZ71763.1"/>
    <property type="molecule type" value="Genomic_DNA"/>
</dbReference>
<reference evidence="1" key="1">
    <citation type="submission" date="2016-10" db="EMBL/GenBank/DDBJ databases">
        <title>Proteomic and phylogenetic analysis of the outer membrane protein repertoire of gastric Helicobacter species.</title>
        <authorList>
            <person name="Joosten M."/>
        </authorList>
    </citation>
    <scope>NUCLEOTIDE SEQUENCE</scope>
    <source>
        <strain evidence="1">14</strain>
    </source>
</reference>
<protein>
    <submittedName>
        <fullName evidence="1">OMP1133</fullName>
    </submittedName>
</protein>
<evidence type="ECO:0000313" key="1">
    <source>
        <dbReference type="EMBL" id="SFZ71763.1"/>
    </source>
</evidence>
<organism evidence="1">
    <name type="scientific">Helicobacter bizzozeronii</name>
    <dbReference type="NCBI Taxonomy" id="56877"/>
    <lineage>
        <taxon>Bacteria</taxon>
        <taxon>Pseudomonadati</taxon>
        <taxon>Campylobacterota</taxon>
        <taxon>Epsilonproteobacteria</taxon>
        <taxon>Campylobacterales</taxon>
        <taxon>Helicobacteraceae</taxon>
        <taxon>Helicobacter</taxon>
    </lineage>
</organism>
<dbReference type="AlphaFoldDB" id="A0A1M4NHR1"/>
<sequence>MIKWICGLLLGVGLLGATSEKIQHKSHIFVGVMSGFETYRLSIASKHPWTNSFLWGIKAGYQYDLVKYAALRVDLSYIMGLKPTAFHTLVHSFLSLNMDVVSDFYKIGKYDLGAYAGLGFGYFQGSPTLVSTDSNRSFMGYNGVFNLGVGSTIEQRHRVELGVKIPFGKTKAVMGKGFYSERFYWVASYAYLF</sequence>
<name>A0A1M4NHR1_HELBI</name>
<dbReference type="InterPro" id="IPR002718">
    <property type="entry name" value="OMP_Helicobacter"/>
</dbReference>
<dbReference type="Pfam" id="PF01856">
    <property type="entry name" value="HP_OMP"/>
    <property type="match status" value="1"/>
</dbReference>
<accession>A0A1M4NHR1</accession>
<gene>
    <name evidence="1" type="primary">omp1133</name>
</gene>
<dbReference type="RefSeq" id="WP_104759321.1">
    <property type="nucleotide sequence ID" value="NZ_FZMK01000043.1"/>
</dbReference>